<dbReference type="KEGG" id="hla:Hlac_0842"/>
<dbReference type="GeneID" id="7400808"/>
<reference evidence="9 10" key="1">
    <citation type="journal article" date="2016" name="Stand. Genomic Sci.">
        <title>Complete genome sequence of the Antarctic Halorubrum lacusprofundi type strain ACAM 34.</title>
        <authorList>
            <person name="Anderson I.J."/>
            <person name="DasSarma P."/>
            <person name="Lucas S."/>
            <person name="Copeland A."/>
            <person name="Lapidus A."/>
            <person name="Del Rio T.G."/>
            <person name="Tice H."/>
            <person name="Dalin E."/>
            <person name="Bruce D.C."/>
            <person name="Goodwin L."/>
            <person name="Pitluck S."/>
            <person name="Sims D."/>
            <person name="Brettin T.S."/>
            <person name="Detter J.C."/>
            <person name="Han C.S."/>
            <person name="Larimer F."/>
            <person name="Hauser L."/>
            <person name="Land M."/>
            <person name="Ivanova N."/>
            <person name="Richardson P."/>
            <person name="Cavicchioli R."/>
            <person name="DasSarma S."/>
            <person name="Woese C.R."/>
            <person name="Kyrpides N.C."/>
        </authorList>
    </citation>
    <scope>NUCLEOTIDE SEQUENCE [LARGE SCALE GENOMIC DNA]</scope>
    <source>
        <strain evidence="10">ATCC 49239 / DSM 5036 / JCM 8891 / ACAM 34</strain>
    </source>
</reference>
<gene>
    <name evidence="9" type="ordered locus">Hlac_0842</name>
</gene>
<keyword evidence="2" id="KW-1003">Cell membrane</keyword>
<evidence type="ECO:0000256" key="6">
    <source>
        <dbReference type="SAM" id="MobiDB-lite"/>
    </source>
</evidence>
<protein>
    <submittedName>
        <fullName evidence="9">Na+/H+ antiporter MnhB subunit-related protein</fullName>
    </submittedName>
</protein>
<dbReference type="Pfam" id="PF04039">
    <property type="entry name" value="MnhB"/>
    <property type="match status" value="1"/>
</dbReference>
<dbReference type="eggNOG" id="arCOG03079">
    <property type="taxonomic scope" value="Archaea"/>
</dbReference>
<keyword evidence="10" id="KW-1185">Reference proteome</keyword>
<keyword evidence="3 7" id="KW-0812">Transmembrane</keyword>
<feature type="transmembrane region" description="Helical" evidence="7">
    <location>
        <begin position="174"/>
        <end position="193"/>
    </location>
</feature>
<feature type="compositionally biased region" description="Polar residues" evidence="6">
    <location>
        <begin position="20"/>
        <end position="30"/>
    </location>
</feature>
<dbReference type="EMBL" id="CP001365">
    <property type="protein sequence ID" value="ACM56441.1"/>
    <property type="molecule type" value="Genomic_DNA"/>
</dbReference>
<evidence type="ECO:0000313" key="9">
    <source>
        <dbReference type="EMBL" id="ACM56441.1"/>
    </source>
</evidence>
<keyword evidence="5 7" id="KW-0472">Membrane</keyword>
<feature type="transmembrane region" description="Helical" evidence="7">
    <location>
        <begin position="71"/>
        <end position="89"/>
    </location>
</feature>
<name>B9LUW4_HALLT</name>
<evidence type="ECO:0000256" key="4">
    <source>
        <dbReference type="ARBA" id="ARBA00022989"/>
    </source>
</evidence>
<dbReference type="RefSeq" id="WP_015909592.1">
    <property type="nucleotide sequence ID" value="NC_012029.1"/>
</dbReference>
<keyword evidence="4 7" id="KW-1133">Transmembrane helix</keyword>
<feature type="domain" description="Na+/H+ antiporter MnhB subunit-related protein" evidence="8">
    <location>
        <begin position="68"/>
        <end position="186"/>
    </location>
</feature>
<dbReference type="AlphaFoldDB" id="B9LUW4"/>
<accession>B9LUW4</accession>
<evidence type="ECO:0000259" key="8">
    <source>
        <dbReference type="Pfam" id="PF04039"/>
    </source>
</evidence>
<dbReference type="NCBIfam" id="NF009160">
    <property type="entry name" value="PRK12505.1"/>
    <property type="match status" value="1"/>
</dbReference>
<evidence type="ECO:0000256" key="1">
    <source>
        <dbReference type="ARBA" id="ARBA00004651"/>
    </source>
</evidence>
<comment type="subcellular location">
    <subcellularLocation>
        <location evidence="1">Cell membrane</location>
        <topology evidence="1">Multi-pass membrane protein</topology>
    </subcellularLocation>
</comment>
<dbReference type="Proteomes" id="UP000000740">
    <property type="component" value="Chromosome 1"/>
</dbReference>
<feature type="region of interest" description="Disordered" evidence="6">
    <location>
        <begin position="204"/>
        <end position="231"/>
    </location>
</feature>
<evidence type="ECO:0000256" key="3">
    <source>
        <dbReference type="ARBA" id="ARBA00022692"/>
    </source>
</evidence>
<feature type="transmembrane region" description="Helical" evidence="7">
    <location>
        <begin position="95"/>
        <end position="114"/>
    </location>
</feature>
<dbReference type="InterPro" id="IPR007182">
    <property type="entry name" value="MnhB"/>
</dbReference>
<dbReference type="HOGENOM" id="CLU_101659_0_0_2"/>
<dbReference type="PANTHER" id="PTHR33932">
    <property type="entry name" value="NA(+)/H(+) ANTIPORTER SUBUNIT B"/>
    <property type="match status" value="1"/>
</dbReference>
<evidence type="ECO:0000256" key="2">
    <source>
        <dbReference type="ARBA" id="ARBA00022475"/>
    </source>
</evidence>
<evidence type="ECO:0000256" key="7">
    <source>
        <dbReference type="SAM" id="Phobius"/>
    </source>
</evidence>
<organism evidence="9 10">
    <name type="scientific">Halorubrum lacusprofundi (strain ATCC 49239 / DSM 5036 / JCM 8891 / ACAM 34)</name>
    <dbReference type="NCBI Taxonomy" id="416348"/>
    <lineage>
        <taxon>Archaea</taxon>
        <taxon>Methanobacteriati</taxon>
        <taxon>Methanobacteriota</taxon>
        <taxon>Stenosarchaea group</taxon>
        <taxon>Halobacteria</taxon>
        <taxon>Halobacteriales</taxon>
        <taxon>Haloferacaceae</taxon>
        <taxon>Halorubrum</taxon>
    </lineage>
</organism>
<dbReference type="PANTHER" id="PTHR33932:SF4">
    <property type="entry name" value="NA(+)_H(+) ANTIPORTER SUBUNIT B"/>
    <property type="match status" value="1"/>
</dbReference>
<feature type="transmembrane region" description="Helical" evidence="7">
    <location>
        <begin position="126"/>
        <end position="154"/>
    </location>
</feature>
<evidence type="ECO:0000313" key="10">
    <source>
        <dbReference type="Proteomes" id="UP000000740"/>
    </source>
</evidence>
<sequence>MSDRVDDTDMTDTATDGPSDATSDASTADQNDAEPDVPPHRAAPRSGRLDSEERQGVPYTESQVIMPTVKVVAPFAFTYGLFITFHGSGSPGGGFQGGAIMAAVVFMIAFAFGIESTRDWLANTVVVALAVGGALAFAAIGLVPVALGGAFLQYDLLPIPILDPVKYGMEAVEVVGIAPIVAGVLMGLFFLLARGFDSAEDGFGNSSFREDGPNDEGGSLEEEAADAGGDR</sequence>
<feature type="region of interest" description="Disordered" evidence="6">
    <location>
        <begin position="1"/>
        <end position="56"/>
    </location>
</feature>
<dbReference type="InterPro" id="IPR050622">
    <property type="entry name" value="CPA3_antiporter_subunitB"/>
</dbReference>
<dbReference type="GO" id="GO:0005886">
    <property type="term" value="C:plasma membrane"/>
    <property type="evidence" value="ECO:0007669"/>
    <property type="project" value="UniProtKB-SubCell"/>
</dbReference>
<proteinExistence type="predicted"/>
<evidence type="ECO:0000256" key="5">
    <source>
        <dbReference type="ARBA" id="ARBA00023136"/>
    </source>
</evidence>